<keyword evidence="4" id="KW-1003">Cell membrane</keyword>
<evidence type="ECO:0000313" key="9">
    <source>
        <dbReference type="EMBL" id="MBC5639760.1"/>
    </source>
</evidence>
<dbReference type="InterPro" id="IPR002549">
    <property type="entry name" value="AI-2E-like"/>
</dbReference>
<keyword evidence="5 8" id="KW-0812">Transmembrane</keyword>
<comment type="caution">
    <text evidence="9">The sequence shown here is derived from an EMBL/GenBank/DDBJ whole genome shotgun (WGS) entry which is preliminary data.</text>
</comment>
<evidence type="ECO:0000256" key="1">
    <source>
        <dbReference type="ARBA" id="ARBA00004651"/>
    </source>
</evidence>
<dbReference type="EMBL" id="JACOOQ010000006">
    <property type="protein sequence ID" value="MBC5639760.1"/>
    <property type="molecule type" value="Genomic_DNA"/>
</dbReference>
<dbReference type="GO" id="GO:0055085">
    <property type="term" value="P:transmembrane transport"/>
    <property type="evidence" value="ECO:0007669"/>
    <property type="project" value="TreeGrafter"/>
</dbReference>
<keyword evidence="7 8" id="KW-0472">Membrane</keyword>
<dbReference type="Proteomes" id="UP000662088">
    <property type="component" value="Unassembled WGS sequence"/>
</dbReference>
<protein>
    <submittedName>
        <fullName evidence="9">AI-2E family transporter</fullName>
    </submittedName>
</protein>
<proteinExistence type="inferred from homology"/>
<keyword evidence="10" id="KW-1185">Reference proteome</keyword>
<feature type="transmembrane region" description="Helical" evidence="8">
    <location>
        <begin position="12"/>
        <end position="37"/>
    </location>
</feature>
<feature type="transmembrane region" description="Helical" evidence="8">
    <location>
        <begin position="91"/>
        <end position="116"/>
    </location>
</feature>
<feature type="transmembrane region" description="Helical" evidence="8">
    <location>
        <begin position="292"/>
        <end position="325"/>
    </location>
</feature>
<evidence type="ECO:0000256" key="8">
    <source>
        <dbReference type="SAM" id="Phobius"/>
    </source>
</evidence>
<gene>
    <name evidence="9" type="ORF">H8R92_04815</name>
</gene>
<dbReference type="Pfam" id="PF01594">
    <property type="entry name" value="AI-2E_transport"/>
    <property type="match status" value="1"/>
</dbReference>
<dbReference type="GO" id="GO:0005886">
    <property type="term" value="C:plasma membrane"/>
    <property type="evidence" value="ECO:0007669"/>
    <property type="project" value="UniProtKB-SubCell"/>
</dbReference>
<name>A0A8I0DN41_9CLOT</name>
<dbReference type="PANTHER" id="PTHR21716:SF53">
    <property type="entry name" value="PERMEASE PERM-RELATED"/>
    <property type="match status" value="1"/>
</dbReference>
<reference evidence="9" key="1">
    <citation type="submission" date="2020-08" db="EMBL/GenBank/DDBJ databases">
        <title>Genome public.</title>
        <authorList>
            <person name="Liu C."/>
            <person name="Sun Q."/>
        </authorList>
    </citation>
    <scope>NUCLEOTIDE SEQUENCE</scope>
    <source>
        <strain evidence="9">NSJ-42</strain>
    </source>
</reference>
<accession>A0A8I0DN41</accession>
<evidence type="ECO:0000256" key="7">
    <source>
        <dbReference type="ARBA" id="ARBA00023136"/>
    </source>
</evidence>
<evidence type="ECO:0000256" key="5">
    <source>
        <dbReference type="ARBA" id="ARBA00022692"/>
    </source>
</evidence>
<evidence type="ECO:0000313" key="10">
    <source>
        <dbReference type="Proteomes" id="UP000662088"/>
    </source>
</evidence>
<evidence type="ECO:0000256" key="4">
    <source>
        <dbReference type="ARBA" id="ARBA00022475"/>
    </source>
</evidence>
<feature type="transmembrane region" description="Helical" evidence="8">
    <location>
        <begin position="258"/>
        <end position="286"/>
    </location>
</feature>
<evidence type="ECO:0000256" key="6">
    <source>
        <dbReference type="ARBA" id="ARBA00022989"/>
    </source>
</evidence>
<dbReference type="RefSeq" id="WP_022212544.1">
    <property type="nucleotide sequence ID" value="NZ_JACOOQ010000006.1"/>
</dbReference>
<keyword evidence="3" id="KW-0813">Transport</keyword>
<sequence>MKINYDKKLLTYSIYVIFTVISIFIAINLMSNIGLIFKTSLSLLTSFFSLIKPLLIALVISYLLYPITKYLEKVFKDNKLYKIKKESNRRILSIVLSYVLLIGLIFALICGIYFMIGGQLSKNTTIANILSDINSYINSASFSSNTLPQAIKSLNIPLLNTLEPYIVDIITSMQNYLITNIGNMTASIMSIGSSIASFLIAIVLSIYLLKDSEYFIGLWNKLYYLVFRKTKAGIYTKKIFLIIHDVFSKFIRGQLLEAVFVGVLSSIALIIVGIDYAVVIGIIAGICNMIPYVGPIVGTILAAIMGLLSGNPIKIIYAIIAMLIVQQIDNNLLAPKIVGESVGLHAVFTMLAIIIGGNAFGLIGMLIAVPLAASFRVLFNIWYEKKVNQI</sequence>
<feature type="transmembrane region" description="Helical" evidence="8">
    <location>
        <begin position="362"/>
        <end position="383"/>
    </location>
</feature>
<comment type="similarity">
    <text evidence="2">Belongs to the autoinducer-2 exporter (AI-2E) (TC 2.A.86) family.</text>
</comment>
<organism evidence="9 10">
    <name type="scientific">Clostridium lentum</name>
    <dbReference type="NCBI Taxonomy" id="2763037"/>
    <lineage>
        <taxon>Bacteria</taxon>
        <taxon>Bacillati</taxon>
        <taxon>Bacillota</taxon>
        <taxon>Clostridia</taxon>
        <taxon>Eubacteriales</taxon>
        <taxon>Clostridiaceae</taxon>
        <taxon>Clostridium</taxon>
    </lineage>
</organism>
<dbReference type="PANTHER" id="PTHR21716">
    <property type="entry name" value="TRANSMEMBRANE PROTEIN"/>
    <property type="match status" value="1"/>
</dbReference>
<feature type="transmembrane region" description="Helical" evidence="8">
    <location>
        <begin position="43"/>
        <end position="65"/>
    </location>
</feature>
<evidence type="ECO:0000256" key="3">
    <source>
        <dbReference type="ARBA" id="ARBA00022448"/>
    </source>
</evidence>
<feature type="transmembrane region" description="Helical" evidence="8">
    <location>
        <begin position="186"/>
        <end position="209"/>
    </location>
</feature>
<comment type="subcellular location">
    <subcellularLocation>
        <location evidence="1">Cell membrane</location>
        <topology evidence="1">Multi-pass membrane protein</topology>
    </subcellularLocation>
</comment>
<evidence type="ECO:0000256" key="2">
    <source>
        <dbReference type="ARBA" id="ARBA00009773"/>
    </source>
</evidence>
<keyword evidence="6 8" id="KW-1133">Transmembrane helix</keyword>
<dbReference type="AlphaFoldDB" id="A0A8I0DN41"/>